<dbReference type="GO" id="GO:0002161">
    <property type="term" value="F:aminoacyl-tRNA deacylase activity"/>
    <property type="evidence" value="ECO:0007669"/>
    <property type="project" value="InterPro"/>
</dbReference>
<dbReference type="InterPro" id="IPR002300">
    <property type="entry name" value="aa-tRNA-synth_Ia"/>
</dbReference>
<dbReference type="SUPFAM" id="SSF50677">
    <property type="entry name" value="ValRS/IleRS/LeuRS editing domain"/>
    <property type="match status" value="1"/>
</dbReference>
<keyword evidence="20" id="KW-1185">Reference proteome</keyword>
<feature type="compositionally biased region" description="Low complexity" evidence="17">
    <location>
        <begin position="137"/>
        <end position="155"/>
    </location>
</feature>
<dbReference type="InterPro" id="IPR001412">
    <property type="entry name" value="aa-tRNA-synth_I_CS"/>
</dbReference>
<dbReference type="NCBIfam" id="NF004349">
    <property type="entry name" value="PRK05729.1"/>
    <property type="match status" value="1"/>
</dbReference>
<feature type="compositionally biased region" description="Low complexity" evidence="17">
    <location>
        <begin position="163"/>
        <end position="216"/>
    </location>
</feature>
<evidence type="ECO:0000256" key="6">
    <source>
        <dbReference type="ARBA" id="ARBA00022490"/>
    </source>
</evidence>
<dbReference type="InterPro" id="IPR013155">
    <property type="entry name" value="M/V/L/I-tRNA-synth_anticd-bd"/>
</dbReference>
<dbReference type="InterPro" id="IPR036388">
    <property type="entry name" value="WH-like_DNA-bd_sf"/>
</dbReference>
<keyword evidence="7 15" id="KW-0436">Ligase</keyword>
<feature type="compositionally biased region" description="Low complexity" evidence="17">
    <location>
        <begin position="229"/>
        <end position="249"/>
    </location>
</feature>
<dbReference type="CDD" id="cd00817">
    <property type="entry name" value="ValRS_core"/>
    <property type="match status" value="1"/>
</dbReference>
<dbReference type="FunFam" id="3.40.50.620:FF:000020">
    <property type="entry name" value="Valine--tRNA ligase, mitochondrial"/>
    <property type="match status" value="1"/>
</dbReference>
<dbReference type="InterPro" id="IPR009080">
    <property type="entry name" value="tRNAsynth_Ia_anticodon-bd"/>
</dbReference>
<evidence type="ECO:0000256" key="2">
    <source>
        <dbReference type="ARBA" id="ARBA00004496"/>
    </source>
</evidence>
<keyword evidence="6" id="KW-0963">Cytoplasm</keyword>
<dbReference type="Pfam" id="PF00538">
    <property type="entry name" value="Linker_histone"/>
    <property type="match status" value="1"/>
</dbReference>
<dbReference type="PANTHER" id="PTHR11946:SF109">
    <property type="entry name" value="VALINE--TRNA LIGASE"/>
    <property type="match status" value="1"/>
</dbReference>
<dbReference type="SMART" id="SM00526">
    <property type="entry name" value="H15"/>
    <property type="match status" value="1"/>
</dbReference>
<dbReference type="PRINTS" id="PR00986">
    <property type="entry name" value="TRNASYNTHVAL"/>
</dbReference>
<evidence type="ECO:0000256" key="1">
    <source>
        <dbReference type="ARBA" id="ARBA00004173"/>
    </source>
</evidence>
<dbReference type="Gene3D" id="1.10.730.10">
    <property type="entry name" value="Isoleucyl-tRNA Synthetase, Domain 1"/>
    <property type="match status" value="1"/>
</dbReference>
<dbReference type="GO" id="GO:0006438">
    <property type="term" value="P:valyl-tRNA aminoacylation"/>
    <property type="evidence" value="ECO:0007669"/>
    <property type="project" value="InterPro"/>
</dbReference>
<keyword evidence="11 15" id="KW-0030">Aminoacyl-tRNA synthetase</keyword>
<proteinExistence type="inferred from homology"/>
<evidence type="ECO:0000256" key="9">
    <source>
        <dbReference type="ARBA" id="ARBA00022840"/>
    </source>
</evidence>
<dbReference type="SUPFAM" id="SSF47323">
    <property type="entry name" value="Anticodon-binding domain of a subclass of class I aminoacyl-tRNA synthetases"/>
    <property type="match status" value="1"/>
</dbReference>
<dbReference type="GO" id="GO:0003677">
    <property type="term" value="F:DNA binding"/>
    <property type="evidence" value="ECO:0007669"/>
    <property type="project" value="InterPro"/>
</dbReference>
<name>A0AAJ5YQK3_9BASI</name>
<dbReference type="InterPro" id="IPR036390">
    <property type="entry name" value="WH_DNA-bd_sf"/>
</dbReference>
<gene>
    <name evidence="19" type="primary">VAS1</name>
    <name evidence="19" type="ORF">MYAM1_000080</name>
</gene>
<evidence type="ECO:0000313" key="19">
    <source>
        <dbReference type="EMBL" id="WFC97370.1"/>
    </source>
</evidence>
<evidence type="ECO:0000256" key="4">
    <source>
        <dbReference type="ARBA" id="ARBA00013169"/>
    </source>
</evidence>
<dbReference type="InterPro" id="IPR033705">
    <property type="entry name" value="Anticodon_Ia_Val"/>
</dbReference>
<reference evidence="19 20" key="1">
    <citation type="submission" date="2023-03" db="EMBL/GenBank/DDBJ databases">
        <title>Mating type loci evolution in Malassezia.</title>
        <authorList>
            <person name="Coelho M.A."/>
        </authorList>
    </citation>
    <scope>NUCLEOTIDE SEQUENCE [LARGE SCALE GENOMIC DNA]</scope>
    <source>
        <strain evidence="19 20">CBS 9725</strain>
    </source>
</reference>
<comment type="subcellular location">
    <subcellularLocation>
        <location evidence="2">Cytoplasm</location>
    </subcellularLocation>
    <subcellularLocation>
        <location evidence="1">Mitochondrion</location>
    </subcellularLocation>
</comment>
<evidence type="ECO:0000256" key="15">
    <source>
        <dbReference type="RuleBase" id="RU363035"/>
    </source>
</evidence>
<dbReference type="FunFam" id="3.40.50.620:FF:000078">
    <property type="entry name" value="Valine--tRNA ligase, mitochondrial"/>
    <property type="match status" value="1"/>
</dbReference>
<comment type="catalytic activity">
    <reaction evidence="14">
        <text>tRNA(Val) + L-valine + ATP = L-valyl-tRNA(Val) + AMP + diphosphate</text>
        <dbReference type="Rhea" id="RHEA:10704"/>
        <dbReference type="Rhea" id="RHEA-COMP:9672"/>
        <dbReference type="Rhea" id="RHEA-COMP:9708"/>
        <dbReference type="ChEBI" id="CHEBI:30616"/>
        <dbReference type="ChEBI" id="CHEBI:33019"/>
        <dbReference type="ChEBI" id="CHEBI:57762"/>
        <dbReference type="ChEBI" id="CHEBI:78442"/>
        <dbReference type="ChEBI" id="CHEBI:78537"/>
        <dbReference type="ChEBI" id="CHEBI:456215"/>
        <dbReference type="EC" id="6.1.1.9"/>
    </reaction>
</comment>
<dbReference type="GO" id="GO:0005739">
    <property type="term" value="C:mitochondrion"/>
    <property type="evidence" value="ECO:0007669"/>
    <property type="project" value="UniProtKB-SubCell"/>
</dbReference>
<dbReference type="SUPFAM" id="SSF52374">
    <property type="entry name" value="Nucleotidylyl transferase"/>
    <property type="match status" value="1"/>
</dbReference>
<dbReference type="GO" id="GO:0005829">
    <property type="term" value="C:cytosol"/>
    <property type="evidence" value="ECO:0007669"/>
    <property type="project" value="TreeGrafter"/>
</dbReference>
<dbReference type="EMBL" id="CP119943">
    <property type="protein sequence ID" value="WFC97370.1"/>
    <property type="molecule type" value="Genomic_DNA"/>
</dbReference>
<dbReference type="NCBIfam" id="TIGR00422">
    <property type="entry name" value="valS"/>
    <property type="match status" value="1"/>
</dbReference>
<evidence type="ECO:0000313" key="20">
    <source>
        <dbReference type="Proteomes" id="UP001219567"/>
    </source>
</evidence>
<dbReference type="InterPro" id="IPR005818">
    <property type="entry name" value="Histone_H1/H5_H15"/>
</dbReference>
<dbReference type="EC" id="6.1.1.9" evidence="4"/>
<protein>
    <recommendedName>
        <fullName evidence="5">Histone H1</fullName>
        <ecNumber evidence="4">6.1.1.9</ecNumber>
    </recommendedName>
    <alternativeName>
        <fullName evidence="13">Valine--tRNA ligase, mitochondrial</fullName>
    </alternativeName>
    <alternativeName>
        <fullName evidence="12">Valyl-tRNA synthetase</fullName>
    </alternativeName>
</protein>
<dbReference type="PROSITE" id="PS00178">
    <property type="entry name" value="AA_TRNA_LIGASE_I"/>
    <property type="match status" value="1"/>
</dbReference>
<keyword evidence="9 15" id="KW-0067">ATP-binding</keyword>
<dbReference type="InterPro" id="IPR002303">
    <property type="entry name" value="Valyl-tRNA_ligase"/>
</dbReference>
<evidence type="ECO:0000256" key="14">
    <source>
        <dbReference type="ARBA" id="ARBA00047552"/>
    </source>
</evidence>
<evidence type="ECO:0000256" key="12">
    <source>
        <dbReference type="ARBA" id="ARBA00029936"/>
    </source>
</evidence>
<keyword evidence="16" id="KW-0175">Coiled coil</keyword>
<dbReference type="Proteomes" id="UP001219567">
    <property type="component" value="Chromosome 1"/>
</dbReference>
<evidence type="ECO:0000256" key="11">
    <source>
        <dbReference type="ARBA" id="ARBA00023146"/>
    </source>
</evidence>
<feature type="coiled-coil region" evidence="16">
    <location>
        <begin position="1287"/>
        <end position="1314"/>
    </location>
</feature>
<dbReference type="GO" id="GO:0005524">
    <property type="term" value="F:ATP binding"/>
    <property type="evidence" value="ECO:0007669"/>
    <property type="project" value="UniProtKB-KW"/>
</dbReference>
<dbReference type="CDD" id="cd07962">
    <property type="entry name" value="Anticodon_Ia_Val"/>
    <property type="match status" value="1"/>
</dbReference>
<evidence type="ECO:0000256" key="17">
    <source>
        <dbReference type="SAM" id="MobiDB-lite"/>
    </source>
</evidence>
<evidence type="ECO:0000256" key="8">
    <source>
        <dbReference type="ARBA" id="ARBA00022741"/>
    </source>
</evidence>
<dbReference type="InterPro" id="IPR009008">
    <property type="entry name" value="Val/Leu/Ile-tRNA-synth_edit"/>
</dbReference>
<dbReference type="Pfam" id="PF00133">
    <property type="entry name" value="tRNA-synt_1"/>
    <property type="match status" value="1"/>
</dbReference>
<evidence type="ECO:0000256" key="16">
    <source>
        <dbReference type="SAM" id="Coils"/>
    </source>
</evidence>
<evidence type="ECO:0000256" key="13">
    <source>
        <dbReference type="ARBA" id="ARBA00040837"/>
    </source>
</evidence>
<keyword evidence="8 15" id="KW-0547">Nucleotide-binding</keyword>
<dbReference type="GO" id="GO:0006334">
    <property type="term" value="P:nucleosome assembly"/>
    <property type="evidence" value="ECO:0007669"/>
    <property type="project" value="InterPro"/>
</dbReference>
<dbReference type="FunFam" id="1.10.730.10:FF:000009">
    <property type="entry name" value="Valine--tRNA ligase, mitochondrial"/>
    <property type="match status" value="1"/>
</dbReference>
<dbReference type="Pfam" id="PF08264">
    <property type="entry name" value="Anticodon_1"/>
    <property type="match status" value="1"/>
</dbReference>
<dbReference type="PROSITE" id="PS51504">
    <property type="entry name" value="H15"/>
    <property type="match status" value="1"/>
</dbReference>
<comment type="similarity">
    <text evidence="3 15">Belongs to the class-I aminoacyl-tRNA synthetase family.</text>
</comment>
<dbReference type="Gene3D" id="3.90.740.10">
    <property type="entry name" value="Valyl/Leucyl/Isoleucyl-tRNA synthetase, editing domain"/>
    <property type="match status" value="1"/>
</dbReference>
<dbReference type="PANTHER" id="PTHR11946">
    <property type="entry name" value="VALYL-TRNA SYNTHETASES"/>
    <property type="match status" value="1"/>
</dbReference>
<feature type="compositionally biased region" description="Low complexity" evidence="17">
    <location>
        <begin position="102"/>
        <end position="127"/>
    </location>
</feature>
<evidence type="ECO:0000256" key="5">
    <source>
        <dbReference type="ARBA" id="ARBA00020833"/>
    </source>
</evidence>
<evidence type="ECO:0000259" key="18">
    <source>
        <dbReference type="PROSITE" id="PS51504"/>
    </source>
</evidence>
<organism evidence="19 20">
    <name type="scientific">Malassezia yamatoensis</name>
    <dbReference type="NCBI Taxonomy" id="253288"/>
    <lineage>
        <taxon>Eukaryota</taxon>
        <taxon>Fungi</taxon>
        <taxon>Dikarya</taxon>
        <taxon>Basidiomycota</taxon>
        <taxon>Ustilaginomycotina</taxon>
        <taxon>Malasseziomycetes</taxon>
        <taxon>Malasseziales</taxon>
        <taxon>Malasseziaceae</taxon>
        <taxon>Malassezia</taxon>
    </lineage>
</organism>
<evidence type="ECO:0000256" key="7">
    <source>
        <dbReference type="ARBA" id="ARBA00022598"/>
    </source>
</evidence>
<feature type="domain" description="H15" evidence="18">
    <location>
        <begin position="10"/>
        <end position="88"/>
    </location>
</feature>
<dbReference type="Gene3D" id="3.40.50.620">
    <property type="entry name" value="HUPs"/>
    <property type="match status" value="2"/>
</dbReference>
<dbReference type="SUPFAM" id="SSF46785">
    <property type="entry name" value="Winged helix' DNA-binding domain"/>
    <property type="match status" value="1"/>
</dbReference>
<feature type="region of interest" description="Disordered" evidence="17">
    <location>
        <begin position="89"/>
        <end position="351"/>
    </location>
</feature>
<sequence length="1317" mass="146723">MVSTAKNAKSTTAKQDMIKEAILAYGLEARLGLGRPTIKKFILAKHPDTGRVSLASFTSHLNQAISRGEDKGIFSLPKGMSGKVRLLAKGKPAKAKAETKTVQKPTKAATTAAKPKAKSAKPTAAAAKRVKSAKPVKSSTGKTTATSTTSESKPSTQRKTATKTKVAAKAQQAAKAKAKAAPSKKTTTIKATSKAKAPAKSKAPTKAASKAPSKTASRGKTASTVIKQAAKASAKASTKTSKGKTSSARTTKKTTTRKPVGIAKFSMSDPQNQSRPASVPGEGEAPSKSAQKKAAKLAEKQAKAAAKNALKVDKSGSAAPKKEKMKKELKQEPEWSDPTVPGQKKDLSQPMESGYHPLHVESSWFEWWEKQNFFAPKEPSESDPYNPERTFVVPLPPPNVTGALHIGHALTISIQDALIRFYRMKGYRVLYHPGFDHAGISTQSVVEKRLARTEGKSRYDYGREAFLEKVFAWKDEYKERIGSQMRRLGASFDFSREVFTMDEPRSKAVTENFCRMHEDGILYRANRLVNWCTQLNTTLSNLEVEQKQLNGRTLLNVPGYPANERIEFGVITSFAYPVVGSDERLIVATTRPETILGDTAVAVHPDDARYKHLHGKMLQHPFIDRQIPVVTDAIAVDMEFGTGAVKITPAHDPNDYEVGKRHNLQFINILNDDGTLNGNAGSFENMKRFTVRRAITDALKEKGLYVETKDNPMTVPVCSRSGDIIEPVMKPQWWVNCRPLADAATDAVRKADMPIEPPQSKREFFRWMENIQDWCVSRQLWWGHRVPAYYVNIQGAKQDPSDGKWWVVGRTLEQAQERAAKLADGQPYTLEQDEDVLDTWFSSGLWPFSIMGWPEKTKDMQYYYPNSLLETGWDILFFWVARMIMLGVYLTGELPFKEVFCHAMVRDAHGRKMSKSLGNVIDPIDVIQGISLEGLQQRLQEGNLDEREIAKAAAGQKKDYPKGIPQCGTDALRFTLCAYTAAGRDINLDIMRVEGYRKFCNKLWNATRFALLKLQDGFQPLSSEQQASFQPKSLVEQWIWNKLNETAKQLDHDMQHRMFMSATAAVYNFWLYDLCDVYIEAIKPVTDADANPEERISAQHTLYAMLDAGLKLLHPFMPYVTEELWHRLPPRPEETSETIALTRLPEWSKEHSYLQQAAQFDEVFAAIRAARGLAADYGLTSQIQVYVETNSSSTQDMLQTQRSVMHTLIKGCDAVHVVAQPSEVPSGCVVASVSSTIQVHVLVRGQVDVDQELSKLAKKLTLTDTQLSRTIALTQKPEWSKTPEEVRTSTQQRLNDLQAEKHALEQARVNFESLRGD</sequence>
<dbReference type="FunFam" id="3.90.740.10:FF:000005">
    <property type="entry name" value="Valine--tRNA ligase, mitochondrial"/>
    <property type="match status" value="1"/>
</dbReference>
<accession>A0AAJ5YQK3</accession>
<dbReference type="HAMAP" id="MF_02004">
    <property type="entry name" value="Val_tRNA_synth_type1"/>
    <property type="match status" value="1"/>
</dbReference>
<keyword evidence="10 15" id="KW-0648">Protein biosynthesis</keyword>
<dbReference type="Gene3D" id="1.10.10.10">
    <property type="entry name" value="Winged helix-like DNA-binding domain superfamily/Winged helix DNA-binding domain"/>
    <property type="match status" value="1"/>
</dbReference>
<feature type="compositionally biased region" description="Basic and acidic residues" evidence="17">
    <location>
        <begin position="310"/>
        <end position="333"/>
    </location>
</feature>
<dbReference type="GO" id="GO:0004832">
    <property type="term" value="F:valine-tRNA ligase activity"/>
    <property type="evidence" value="ECO:0007669"/>
    <property type="project" value="UniProtKB-EC"/>
</dbReference>
<dbReference type="GO" id="GO:0000786">
    <property type="term" value="C:nucleosome"/>
    <property type="evidence" value="ECO:0007669"/>
    <property type="project" value="InterPro"/>
</dbReference>
<evidence type="ECO:0000256" key="3">
    <source>
        <dbReference type="ARBA" id="ARBA00005594"/>
    </source>
</evidence>
<dbReference type="InterPro" id="IPR014729">
    <property type="entry name" value="Rossmann-like_a/b/a_fold"/>
</dbReference>
<evidence type="ECO:0000256" key="10">
    <source>
        <dbReference type="ARBA" id="ARBA00022917"/>
    </source>
</evidence>